<keyword evidence="11" id="KW-1185">Reference proteome</keyword>
<organism evidence="10 11">
    <name type="scientific">Centaurea solstitialis</name>
    <name type="common">yellow star-thistle</name>
    <dbReference type="NCBI Taxonomy" id="347529"/>
    <lineage>
        <taxon>Eukaryota</taxon>
        <taxon>Viridiplantae</taxon>
        <taxon>Streptophyta</taxon>
        <taxon>Embryophyta</taxon>
        <taxon>Tracheophyta</taxon>
        <taxon>Spermatophyta</taxon>
        <taxon>Magnoliopsida</taxon>
        <taxon>eudicotyledons</taxon>
        <taxon>Gunneridae</taxon>
        <taxon>Pentapetalae</taxon>
        <taxon>asterids</taxon>
        <taxon>campanulids</taxon>
        <taxon>Asterales</taxon>
        <taxon>Asteraceae</taxon>
        <taxon>Carduoideae</taxon>
        <taxon>Cardueae</taxon>
        <taxon>Centaureinae</taxon>
        <taxon>Centaurea</taxon>
    </lineage>
</organism>
<feature type="region of interest" description="Disordered" evidence="7">
    <location>
        <begin position="1886"/>
        <end position="1974"/>
    </location>
</feature>
<dbReference type="Pfam" id="PF14223">
    <property type="entry name" value="Retrotran_gag_2"/>
    <property type="match status" value="1"/>
</dbReference>
<evidence type="ECO:0000256" key="2">
    <source>
        <dbReference type="ARBA" id="ARBA00022723"/>
    </source>
</evidence>
<dbReference type="Pfam" id="PF25597">
    <property type="entry name" value="SH3_retrovirus"/>
    <property type="match status" value="2"/>
</dbReference>
<feature type="domain" description="Integrase catalytic" evidence="9">
    <location>
        <begin position="2368"/>
        <end position="2534"/>
    </location>
</feature>
<feature type="coiled-coil region" evidence="6">
    <location>
        <begin position="1767"/>
        <end position="1836"/>
    </location>
</feature>
<proteinExistence type="predicted"/>
<dbReference type="InterPro" id="IPR054722">
    <property type="entry name" value="PolX-like_BBD"/>
</dbReference>
<dbReference type="InterPro" id="IPR036875">
    <property type="entry name" value="Znf_CCHC_sf"/>
</dbReference>
<feature type="domain" description="CCHC-type" evidence="8">
    <location>
        <begin position="1655"/>
        <end position="1670"/>
    </location>
</feature>
<dbReference type="Pfam" id="PF00665">
    <property type="entry name" value="rve"/>
    <property type="match status" value="2"/>
</dbReference>
<dbReference type="SUPFAM" id="SSF56672">
    <property type="entry name" value="DNA/RNA polymerases"/>
    <property type="match status" value="2"/>
</dbReference>
<dbReference type="GO" id="GO:0004190">
    <property type="term" value="F:aspartic-type endopeptidase activity"/>
    <property type="evidence" value="ECO:0007669"/>
    <property type="project" value="UniProtKB-KW"/>
</dbReference>
<comment type="caution">
    <text evidence="10">The sequence shown here is derived from an EMBL/GenBank/DDBJ whole genome shotgun (WGS) entry which is preliminary data.</text>
</comment>
<feature type="compositionally biased region" description="Polar residues" evidence="7">
    <location>
        <begin position="1949"/>
        <end position="1974"/>
    </location>
</feature>
<dbReference type="GO" id="GO:0015074">
    <property type="term" value="P:DNA integration"/>
    <property type="evidence" value="ECO:0007669"/>
    <property type="project" value="InterPro"/>
</dbReference>
<feature type="compositionally biased region" description="Basic and acidic residues" evidence="7">
    <location>
        <begin position="1934"/>
        <end position="1948"/>
    </location>
</feature>
<reference evidence="10" key="1">
    <citation type="submission" date="2023-03" db="EMBL/GenBank/DDBJ databases">
        <title>Chromosome-scale reference genome and RAD-based genetic map of yellow starthistle (Centaurea solstitialis) reveal putative structural variation and QTLs associated with invader traits.</title>
        <authorList>
            <person name="Reatini B."/>
            <person name="Cang F.A."/>
            <person name="Jiang Q."/>
            <person name="Mckibben M.T.W."/>
            <person name="Barker M.S."/>
            <person name="Rieseberg L.H."/>
            <person name="Dlugosch K.M."/>
        </authorList>
    </citation>
    <scope>NUCLEOTIDE SEQUENCE</scope>
    <source>
        <strain evidence="10">CAN-66</strain>
        <tissue evidence="10">Leaf</tissue>
    </source>
</reference>
<keyword evidence="6" id="KW-0175">Coiled coil</keyword>
<feature type="compositionally biased region" description="Low complexity" evidence="7">
    <location>
        <begin position="88"/>
        <end position="98"/>
    </location>
</feature>
<dbReference type="Pfam" id="PF22936">
    <property type="entry name" value="Pol_BBD"/>
    <property type="match status" value="2"/>
</dbReference>
<dbReference type="Gene3D" id="3.30.420.10">
    <property type="entry name" value="Ribonuclease H-like superfamily/Ribonuclease H"/>
    <property type="match status" value="2"/>
</dbReference>
<gene>
    <name evidence="10" type="ORF">OSB04_004194</name>
</gene>
<evidence type="ECO:0000256" key="5">
    <source>
        <dbReference type="PROSITE-ProRule" id="PRU00047"/>
    </source>
</evidence>
<dbReference type="GO" id="GO:0008270">
    <property type="term" value="F:zinc ion binding"/>
    <property type="evidence" value="ECO:0007669"/>
    <property type="project" value="UniProtKB-KW"/>
</dbReference>
<dbReference type="InterPro" id="IPR001584">
    <property type="entry name" value="Integrase_cat-core"/>
</dbReference>
<feature type="region of interest" description="Disordered" evidence="7">
    <location>
        <begin position="2109"/>
        <end position="2129"/>
    </location>
</feature>
<evidence type="ECO:0000256" key="1">
    <source>
        <dbReference type="ARBA" id="ARBA00022670"/>
    </source>
</evidence>
<dbReference type="InterPro" id="IPR036397">
    <property type="entry name" value="RNaseH_sf"/>
</dbReference>
<keyword evidence="1" id="KW-0645">Protease</keyword>
<dbReference type="InterPro" id="IPR039537">
    <property type="entry name" value="Retrotran_Ty1/copia-like"/>
</dbReference>
<evidence type="ECO:0000256" key="4">
    <source>
        <dbReference type="ARBA" id="ARBA00022801"/>
    </source>
</evidence>
<keyword evidence="3" id="KW-0064">Aspartyl protease</keyword>
<keyword evidence="5" id="KW-0863">Zinc-finger</keyword>
<evidence type="ECO:0000259" key="8">
    <source>
        <dbReference type="PROSITE" id="PS50158"/>
    </source>
</evidence>
<dbReference type="InterPro" id="IPR025724">
    <property type="entry name" value="GAG-pre-integrase_dom"/>
</dbReference>
<feature type="region of interest" description="Disordered" evidence="7">
    <location>
        <begin position="85"/>
        <end position="105"/>
    </location>
</feature>
<dbReference type="CDD" id="cd09272">
    <property type="entry name" value="RNase_HI_RT_Ty1"/>
    <property type="match status" value="2"/>
</dbReference>
<dbReference type="GO" id="GO:0006508">
    <property type="term" value="P:proteolysis"/>
    <property type="evidence" value="ECO:0007669"/>
    <property type="project" value="UniProtKB-KW"/>
</dbReference>
<dbReference type="GO" id="GO:0003676">
    <property type="term" value="F:nucleic acid binding"/>
    <property type="evidence" value="ECO:0007669"/>
    <property type="project" value="InterPro"/>
</dbReference>
<dbReference type="PANTHER" id="PTHR42648">
    <property type="entry name" value="TRANSPOSASE, PUTATIVE-RELATED"/>
    <property type="match status" value="1"/>
</dbReference>
<evidence type="ECO:0000256" key="6">
    <source>
        <dbReference type="SAM" id="Coils"/>
    </source>
</evidence>
<dbReference type="PANTHER" id="PTHR42648:SF32">
    <property type="entry name" value="RIBONUCLEASE H-LIKE DOMAIN, GAG-PRE-INTEGRASE DOMAIN PROTEIN-RELATED"/>
    <property type="match status" value="1"/>
</dbReference>
<dbReference type="Pfam" id="PF13976">
    <property type="entry name" value="gag_pre-integrs"/>
    <property type="match status" value="2"/>
</dbReference>
<name>A0AA38TWC6_9ASTR</name>
<dbReference type="InterPro" id="IPR043502">
    <property type="entry name" value="DNA/RNA_pol_sf"/>
</dbReference>
<evidence type="ECO:0000256" key="3">
    <source>
        <dbReference type="ARBA" id="ARBA00022750"/>
    </source>
</evidence>
<evidence type="ECO:0000256" key="7">
    <source>
        <dbReference type="SAM" id="MobiDB-lite"/>
    </source>
</evidence>
<evidence type="ECO:0000313" key="10">
    <source>
        <dbReference type="EMBL" id="KAJ9568228.1"/>
    </source>
</evidence>
<accession>A0AA38TWC6</accession>
<dbReference type="Pfam" id="PF00098">
    <property type="entry name" value="zf-CCHC"/>
    <property type="match status" value="1"/>
</dbReference>
<evidence type="ECO:0000313" key="11">
    <source>
        <dbReference type="Proteomes" id="UP001172457"/>
    </source>
</evidence>
<dbReference type="InterPro" id="IPR001878">
    <property type="entry name" value="Znf_CCHC"/>
</dbReference>
<feature type="domain" description="Integrase catalytic" evidence="9">
    <location>
        <begin position="344"/>
        <end position="510"/>
    </location>
</feature>
<dbReference type="Proteomes" id="UP001172457">
    <property type="component" value="Chromosome 1"/>
</dbReference>
<feature type="compositionally biased region" description="Polar residues" evidence="7">
    <location>
        <begin position="1555"/>
        <end position="1573"/>
    </location>
</feature>
<dbReference type="InterPro" id="IPR057670">
    <property type="entry name" value="SH3_retrovirus"/>
</dbReference>
<feature type="region of interest" description="Disordered" evidence="7">
    <location>
        <begin position="1555"/>
        <end position="1579"/>
    </location>
</feature>
<dbReference type="SMART" id="SM00343">
    <property type="entry name" value="ZnF_C2HC"/>
    <property type="match status" value="2"/>
</dbReference>
<keyword evidence="5" id="KW-0862">Zinc</keyword>
<dbReference type="EMBL" id="JARYMX010000001">
    <property type="protein sequence ID" value="KAJ9568228.1"/>
    <property type="molecule type" value="Genomic_DNA"/>
</dbReference>
<feature type="compositionally biased region" description="Basic and acidic residues" evidence="7">
    <location>
        <begin position="1895"/>
        <end position="1922"/>
    </location>
</feature>
<keyword evidence="2" id="KW-0479">Metal-binding</keyword>
<dbReference type="PROSITE" id="PS50158">
    <property type="entry name" value="ZF_CCHC"/>
    <property type="match status" value="1"/>
</dbReference>
<keyword evidence="4" id="KW-0378">Hydrolase</keyword>
<sequence>MVVRKKQQFQAKKVESINKKVVSNQNRKFQSNKKVLKKKTVTKSAKMTAKWVPKAVVHNTTATSEKSSNNHESYKKITTASCSSTPVNAASSSNKNNAPPVITASTPEKKKPYIVTKYSSHEIPSTDYMLKLNRLAEFKYGNQGKGKNLWHVDSGCSRHMTGIMSLLENFKQFNGGHVAFGDNPKGGKVSGKGNISKGKMTFEDVYYVEQLKYNLLSVSQVCDKKHSILFNDVECLILSPEFKIVDENVILLRAPRKDNVYCLDLEDVSSKSSLNCLLSKASLSESSLWHRRMCHMNFKNMNKLVKGNLVRGLPTKEFSCEDHCVSCLKGKQHKSTHKSKEVNTISTPLQLLHMDLFGPTNVMSIGKKSYCLVIVDDYSRFTWVFFLRTKDETSGLIKPFVIRVENKTNLKVKVIRSDNGSEFKNADLNLFCESKGIERQYSAPRTPQQNGVAERRNRTLIEAARTMLVDSKLPVTFWAEAINTACYVQNRVLVVKSKGKTPYELFEKKKPFIGFLVPFGCPCTILNTKSQLGKFDSKSDDGFFVGYSSQSKALRVFNSSSRIIEESDNVKCNEHTPNVPGTGPNWLFDIDSLTNSLNMSYAVATGSNADQSKETETPFVMFPMPTVDPIEFCCVDREAELEKENAESTRETTESLVGDENQFGENVTLVDPVTLQDEDADGSQSSDMSIIDPILSHQEGYLDIPPSSEVNQSTQSEPHNNMIDFPVVNEEGDAYDSNLGVNLPEEPLHLTRTQKNHPSSLVIGDIQSPMITRKQCKDLGFQNPHSAMISCFLSQSEPKKVFDAMKDPSWIEAMQEELLQFVLQHVWDLTDLPKGHRAIGTKWIFRNKKDERGIVIKNKARLVAQGYTQEEGIDYDDVFAPVARIEAIRLFLAFASYKRFKVYQMDVKSAFLYGKIEEEVYVCQPPGFEDPKFPDKVYKLRKALYGLHQAPRAWYDTLSTYLLENQFERGVIDKTLFIKKKESDLLLVQIYVDDIIFGATKEEMCKEFEDLMHKRFKMSSMGELTFFLGLQVKQKHDGLLINQSKYVKDMLTKFGFLDAKSASTPMETHKQLTADVEGEEVDVHQYRSMIGSLMYLTASRPDIMFAVCVCARFQVRPKESHLQAVKRIFRYLKGQPRLGLWYPYESPFELLAYTDSDYGGASLDRKSTSGGCQFLGARLVSWQCKKQTTVSTSTAEAEYVAAAQCCSQVLWIQNQMLDYGMTFLNTPVYIDNNSAISIVNNPVKHSKTKHIEIKYHFIRDSNEKKLIQVLKVHTDYQYADLFTKAFDVGRFKFLITITTAGSDNRTLLLLQVPIVRYFCWKCQSDITSAGNSIHMLLLQEVPMLKPNEFDMWKIRIRQHMLLIDYSMWEVIENGPAERKAGEDGVVPPPRTDAERKARQIEMKALSTLLFAIPNEYQHQFKNCENAKVLWQALERRFAGSKSTKRNQKAILRQQYENFMSTRNETMTQTFDRYNKLIGELVTVGVKIDNDDINKKFLRSLGEEWTMYTVSLRQSEDLEDKELDDLYNDLRVFEAEVEAKRKPIGYSHNTALLSNESSQFNDSNSHNSGASESFNAAKPNSGVDQTLEAFLASHVKTSLINEDLEQISPDDLEEMDIKWQMAMLTMRIKRFIKRTGRNNFGMKREDGAGFDKSKVRCYKCNDLGHFARECKGNVSQHNSQHKFNKNTNGSSSQALVSQEGFGFDWSDQADEAVQNQALMAEIKESSSSEMPSEVISKLCSKSCIDTVQKYRDHNQSMCDSIKKLEQFRRESNEVIGSLEDQIKAYQANELQFEYDQNYWKWEKKEYELKLSKSRSELEKVRVELEQAKSDLEKFSKASKAMDEILKAQINDDLKRGIGYHTTPPPYNNNYIPPKSNFADRLDTEELKPGLAEVDPVEGKVEDLGGEGEYRKKETEESVPDDNHILTNENGGRPFVESKKVVEEKGKSKIDAQSSECDPSSSKQSQYKRGNQRNWNNQWAKSHGIDLSKINRPKPCFICCKLNHLAKDCYFNPINHRNSFQNYKSSMVVRKKQQFQAKKVESINKKVVSNQNRKFQSNKKVLKKKTVTKSAKMTAKWVPKAVVHNTTATSEKSSNNHESYKKITTASCSSTPVNAASSSNKNNAPPVITASTPEKKKPYIVTKYSSHEIPSTDYMLKLNRLAEFKYGNQGKGKNLWHVDSGCSRHMTGIMSLLENFKQFNGGHVAFGDNPKGGKVSGKGNISKGKMTFEDVYYVEQLKYNLLSVSQVCDKKHSILFNDVECLILSPEFKIVDENVILLRAPRKDNVYCLDLEDVSSKSSLNCLLSKASLSESSLWHRRMCHMNFKNMNKLVKGNLVRGLPTKEFSCEDHCVSCLKGKQHKSTHKSKEVNTISTPLQLLHMDLFGPTNVMSIGKKSYCLVIVDDYSRFTWVFFLRTKDETSGLIKPFVIRVENKTNLKVKVIRSDNGSEFKNADLNLFCESKGIERQYSAPRTPQQNGVAERRNRTLIEAARTMLVDSKLPVTFWAEAINTACYVQNRVLVVKSKGKTPYELFEKKKPFIGFLVPFGCPCTILNTKSQLGKFDSKSDDGFFVGYSSQSKALRVFNSSSRIIEESDNVKCNEHTPNVPGTGPNWLFDIDSLTNSLNMSYAVATGSNADQSKETETPFVMFPMPTVDPIEFCCVDREAELEKENAESTRETTESLVGDENQFGENVTLVDPVTLQDEDADGSQSSDMSIIDPILSHQEGYLDIPPSSEVNQSTQSEPHNNMIDFPVVNEEGDAYDSNLGVNLPEEPLHLTRTQKNHPSSLVIGDIQSPMITRKQCKDLGFQNPHSAMISCFLSQSEPKKVFDAMKDPSWIEAMQEELLQFVLQHVWDLTDLPKGHRAIGTKWIFRNKKDERGIVIKNKARLVAQGYTQEEGIDYDDVFAPVARIEAIRLFLAFASYKRFKVYQMDVKSAFLYGKIEEEVYVCQPPGFEDPKFPDKVYKLRKALYGLHQAPRAWYDTLSTYLLENQFERGVIDKTLFIKKKESDLLLVQIYVDDIIFGATKEEMCKEFEDLMHKRFKMSSMGELTFFLGLQVKQKHDGLLINQSKYVKDMLTKFGFLDAKSASTPMETHKQLTADVEGEEVDVHQYRSMIGSLMYLTASRPDIMFAVCVCARFQVRPKESHLQAVKRIFRYLKGQPRLGLWYPYESPFELLAYTDSDYGGASLDRKSTSGGCQFLGARLVSWQCKKQTTVSTSTAEAEYVAAAQCCSQVLWIQNQMLDYGMTFLNTPVYIDNNSAISIVNNPVKHSKTKHIEIKYHFIRDSNEKKLIQVLKVHTDYQYADLFTKAFDVGRFKFLITSVGMINSE</sequence>
<protein>
    <submittedName>
        <fullName evidence="10">Uncharacterized protein</fullName>
    </submittedName>
</protein>
<dbReference type="InterPro" id="IPR013103">
    <property type="entry name" value="RVT_2"/>
</dbReference>
<dbReference type="Pfam" id="PF07727">
    <property type="entry name" value="RVT_2"/>
    <property type="match status" value="2"/>
</dbReference>
<dbReference type="SUPFAM" id="SSF57756">
    <property type="entry name" value="Retrovirus zinc finger-like domains"/>
    <property type="match status" value="1"/>
</dbReference>
<dbReference type="InterPro" id="IPR012337">
    <property type="entry name" value="RNaseH-like_sf"/>
</dbReference>
<dbReference type="SUPFAM" id="SSF53098">
    <property type="entry name" value="Ribonuclease H-like"/>
    <property type="match status" value="2"/>
</dbReference>
<feature type="compositionally biased region" description="Low complexity" evidence="7">
    <location>
        <begin position="2112"/>
        <end position="2122"/>
    </location>
</feature>
<evidence type="ECO:0000259" key="9">
    <source>
        <dbReference type="PROSITE" id="PS50994"/>
    </source>
</evidence>
<dbReference type="PROSITE" id="PS50994">
    <property type="entry name" value="INTEGRASE"/>
    <property type="match status" value="2"/>
</dbReference>